<organism evidence="2 3">
    <name type="scientific">Gymnopus androsaceus JB14</name>
    <dbReference type="NCBI Taxonomy" id="1447944"/>
    <lineage>
        <taxon>Eukaryota</taxon>
        <taxon>Fungi</taxon>
        <taxon>Dikarya</taxon>
        <taxon>Basidiomycota</taxon>
        <taxon>Agaricomycotina</taxon>
        <taxon>Agaricomycetes</taxon>
        <taxon>Agaricomycetidae</taxon>
        <taxon>Agaricales</taxon>
        <taxon>Marasmiineae</taxon>
        <taxon>Omphalotaceae</taxon>
        <taxon>Gymnopus</taxon>
    </lineage>
</organism>
<reference evidence="2" key="1">
    <citation type="journal article" date="2019" name="Environ. Microbiol.">
        <title>Fungal ecological strategies reflected in gene transcription - a case study of two litter decomposers.</title>
        <authorList>
            <person name="Barbi F."/>
            <person name="Kohler A."/>
            <person name="Barry K."/>
            <person name="Baskaran P."/>
            <person name="Daum C."/>
            <person name="Fauchery L."/>
            <person name="Ihrmark K."/>
            <person name="Kuo A."/>
            <person name="LaButti K."/>
            <person name="Lipzen A."/>
            <person name="Morin E."/>
            <person name="Grigoriev I.V."/>
            <person name="Henrissat B."/>
            <person name="Lindahl B."/>
            <person name="Martin F."/>
        </authorList>
    </citation>
    <scope>NUCLEOTIDE SEQUENCE</scope>
    <source>
        <strain evidence="2">JB14</strain>
    </source>
</reference>
<evidence type="ECO:0000313" key="2">
    <source>
        <dbReference type="EMBL" id="KAE9383484.1"/>
    </source>
</evidence>
<accession>A0A6A4GDB0</accession>
<keyword evidence="1" id="KW-0175">Coiled coil</keyword>
<feature type="coiled-coil region" evidence="1">
    <location>
        <begin position="14"/>
        <end position="69"/>
    </location>
</feature>
<gene>
    <name evidence="2" type="ORF">BT96DRAFT_45667</name>
</gene>
<dbReference type="EMBL" id="ML770445">
    <property type="protein sequence ID" value="KAE9383484.1"/>
    <property type="molecule type" value="Genomic_DNA"/>
</dbReference>
<keyword evidence="3" id="KW-1185">Reference proteome</keyword>
<dbReference type="AlphaFoldDB" id="A0A6A4GDB0"/>
<protein>
    <submittedName>
        <fullName evidence="2">Uncharacterized protein</fullName>
    </submittedName>
</protein>
<sequence length="187" mass="20948">MVLRKVKRSPTAQENELRRDMEGLFQNLQDIQETLLKLRRKRGLAVLFAKKDSDNLEALQRRIQHARSTFEAGLAVSTNIAVCEIVRLQMMSLTTSNQEPLRVESPTHTTLAGSASSELSVLPQIDAAAVVLAPESHSLRVSVEMNLDRASHSKAVSLLPYMGVYFFFEFSLNGPFSTQQTMMLNLK</sequence>
<dbReference type="Proteomes" id="UP000799118">
    <property type="component" value="Unassembled WGS sequence"/>
</dbReference>
<evidence type="ECO:0000256" key="1">
    <source>
        <dbReference type="SAM" id="Coils"/>
    </source>
</evidence>
<dbReference type="OrthoDB" id="3117716at2759"/>
<name>A0A6A4GDB0_9AGAR</name>
<evidence type="ECO:0000313" key="3">
    <source>
        <dbReference type="Proteomes" id="UP000799118"/>
    </source>
</evidence>
<proteinExistence type="predicted"/>